<evidence type="ECO:0000256" key="3">
    <source>
        <dbReference type="ARBA" id="ARBA00023163"/>
    </source>
</evidence>
<keyword evidence="7" id="KW-1185">Reference proteome</keyword>
<gene>
    <name evidence="6" type="ORF">RISK_002694</name>
</gene>
<dbReference type="SUPFAM" id="SSF55785">
    <property type="entry name" value="PYP-like sensor domain (PAS domain)"/>
    <property type="match status" value="1"/>
</dbReference>
<accession>A0A0J1BFN8</accession>
<name>A0A0J1BFN8_RHOIS</name>
<organism evidence="6 7">
    <name type="scientific">Rhodopirellula islandica</name>
    <dbReference type="NCBI Taxonomy" id="595434"/>
    <lineage>
        <taxon>Bacteria</taxon>
        <taxon>Pseudomonadati</taxon>
        <taxon>Planctomycetota</taxon>
        <taxon>Planctomycetia</taxon>
        <taxon>Pirellulales</taxon>
        <taxon>Pirellulaceae</taxon>
        <taxon>Rhodopirellula</taxon>
    </lineage>
</organism>
<dbReference type="PROSITE" id="PS50043">
    <property type="entry name" value="HTH_LUXR_2"/>
    <property type="match status" value="1"/>
</dbReference>
<dbReference type="Gene3D" id="3.30.450.20">
    <property type="entry name" value="PAS domain"/>
    <property type="match status" value="1"/>
</dbReference>
<dbReference type="PROSITE" id="PS00622">
    <property type="entry name" value="HTH_LUXR_1"/>
    <property type="match status" value="1"/>
</dbReference>
<dbReference type="PANTHER" id="PTHR44688:SF16">
    <property type="entry name" value="DNA-BINDING TRANSCRIPTIONAL ACTIVATOR DEVR_DOSR"/>
    <property type="match status" value="1"/>
</dbReference>
<dbReference type="SMART" id="SM00091">
    <property type="entry name" value="PAS"/>
    <property type="match status" value="1"/>
</dbReference>
<dbReference type="Gene3D" id="1.10.10.10">
    <property type="entry name" value="Winged helix-like DNA-binding domain superfamily/Winged helix DNA-binding domain"/>
    <property type="match status" value="1"/>
</dbReference>
<evidence type="ECO:0000256" key="2">
    <source>
        <dbReference type="ARBA" id="ARBA00023125"/>
    </source>
</evidence>
<feature type="region of interest" description="Disordered" evidence="4">
    <location>
        <begin position="1"/>
        <end position="25"/>
    </location>
</feature>
<feature type="compositionally biased region" description="Polar residues" evidence="4">
    <location>
        <begin position="1"/>
        <end position="11"/>
    </location>
</feature>
<keyword evidence="3" id="KW-0804">Transcription</keyword>
<dbReference type="Proteomes" id="UP000036367">
    <property type="component" value="Unassembled WGS sequence"/>
</dbReference>
<comment type="caution">
    <text evidence="6">The sequence shown here is derived from an EMBL/GenBank/DDBJ whole genome shotgun (WGS) entry which is preliminary data.</text>
</comment>
<dbReference type="GO" id="GO:0003677">
    <property type="term" value="F:DNA binding"/>
    <property type="evidence" value="ECO:0007669"/>
    <property type="project" value="UniProtKB-KW"/>
</dbReference>
<dbReference type="AlphaFoldDB" id="A0A0J1BFN8"/>
<keyword evidence="1" id="KW-0805">Transcription regulation</keyword>
<feature type="domain" description="HTH luxR-type" evidence="5">
    <location>
        <begin position="157"/>
        <end position="222"/>
    </location>
</feature>
<dbReference type="PANTHER" id="PTHR44688">
    <property type="entry name" value="DNA-BINDING TRANSCRIPTIONAL ACTIVATOR DEVR_DOSR"/>
    <property type="match status" value="1"/>
</dbReference>
<evidence type="ECO:0000313" key="7">
    <source>
        <dbReference type="Proteomes" id="UP000036367"/>
    </source>
</evidence>
<dbReference type="CDD" id="cd06170">
    <property type="entry name" value="LuxR_C_like"/>
    <property type="match status" value="1"/>
</dbReference>
<evidence type="ECO:0000256" key="4">
    <source>
        <dbReference type="SAM" id="MobiDB-lite"/>
    </source>
</evidence>
<dbReference type="Pfam" id="PF00196">
    <property type="entry name" value="GerE"/>
    <property type="match status" value="1"/>
</dbReference>
<dbReference type="STRING" id="595434.RISK_002694"/>
<dbReference type="InterPro" id="IPR035965">
    <property type="entry name" value="PAS-like_dom_sf"/>
</dbReference>
<dbReference type="Pfam" id="PF08448">
    <property type="entry name" value="PAS_4"/>
    <property type="match status" value="1"/>
</dbReference>
<dbReference type="InterPro" id="IPR000792">
    <property type="entry name" value="Tscrpt_reg_LuxR_C"/>
</dbReference>
<dbReference type="PRINTS" id="PR00038">
    <property type="entry name" value="HTHLUXR"/>
</dbReference>
<proteinExistence type="predicted"/>
<feature type="compositionally biased region" description="Basic and acidic residues" evidence="4">
    <location>
        <begin position="12"/>
        <end position="22"/>
    </location>
</feature>
<evidence type="ECO:0000256" key="1">
    <source>
        <dbReference type="ARBA" id="ARBA00023015"/>
    </source>
</evidence>
<dbReference type="SUPFAM" id="SSF46894">
    <property type="entry name" value="C-terminal effector domain of the bipartite response regulators"/>
    <property type="match status" value="1"/>
</dbReference>
<dbReference type="SMART" id="SM00421">
    <property type="entry name" value="HTH_LUXR"/>
    <property type="match status" value="1"/>
</dbReference>
<dbReference type="InterPro" id="IPR016032">
    <property type="entry name" value="Sig_transdc_resp-reg_C-effctor"/>
</dbReference>
<evidence type="ECO:0000313" key="6">
    <source>
        <dbReference type="EMBL" id="KLU05331.1"/>
    </source>
</evidence>
<dbReference type="GO" id="GO:0006355">
    <property type="term" value="P:regulation of DNA-templated transcription"/>
    <property type="evidence" value="ECO:0007669"/>
    <property type="project" value="InterPro"/>
</dbReference>
<reference evidence="6" key="1">
    <citation type="submission" date="2015-05" db="EMBL/GenBank/DDBJ databases">
        <title>Permanent draft genome of Rhodopirellula islandicus K833.</title>
        <authorList>
            <person name="Kizina J."/>
            <person name="Richter M."/>
            <person name="Glockner F.O."/>
            <person name="Harder J."/>
        </authorList>
    </citation>
    <scope>NUCLEOTIDE SEQUENCE [LARGE SCALE GENOMIC DNA]</scope>
    <source>
        <strain evidence="6">K833</strain>
    </source>
</reference>
<sequence length="237" mass="26447">MPHSTPPQSEESSSRLRTRVDPPEFDPNSIWTAMTQTPGIGVCVTDQEGRLLYVNDCAMMLFSAAPNIEYAGKSIHDFHSPQYVQERLAMIGRVLKEGKPLAIRHIYHGKQVHSTVWPIRDSKPPFGRVLVISRTTSGLHLATSDDSIESIETAFIDFGPLDILTQREIEVAVLLGHGMNVPKVAQLLHRSPKTIERHKSAITKKLGLRGQAELVMTISEMGLDLDDAKLKRLPREK</sequence>
<dbReference type="InterPro" id="IPR036388">
    <property type="entry name" value="WH-like_DNA-bd_sf"/>
</dbReference>
<dbReference type="CDD" id="cd00130">
    <property type="entry name" value="PAS"/>
    <property type="match status" value="1"/>
</dbReference>
<protein>
    <submittedName>
        <fullName evidence="6">Two-component signal transduction</fullName>
    </submittedName>
</protein>
<keyword evidence="2" id="KW-0238">DNA-binding</keyword>
<dbReference type="InterPro" id="IPR013656">
    <property type="entry name" value="PAS_4"/>
</dbReference>
<evidence type="ECO:0000259" key="5">
    <source>
        <dbReference type="PROSITE" id="PS50043"/>
    </source>
</evidence>
<dbReference type="InterPro" id="IPR000014">
    <property type="entry name" value="PAS"/>
</dbReference>
<dbReference type="EMBL" id="LECT01000020">
    <property type="protein sequence ID" value="KLU05331.1"/>
    <property type="molecule type" value="Genomic_DNA"/>
</dbReference>